<reference evidence="1" key="1">
    <citation type="submission" date="2018-11" db="EMBL/GenBank/DDBJ databases">
        <authorList>
            <person name="Sattar A."/>
            <person name="Zunita Z."/>
            <person name="Jalila A."/>
            <person name="Saleha A.A."/>
        </authorList>
    </citation>
    <scope>NUCLEOTIDE SEQUENCE</scope>
    <source>
        <strain evidence="1">F12-74</strain>
    </source>
</reference>
<accession>A0ACD2ES74</accession>
<name>A0ACD2ES74_9MYCO</name>
<comment type="caution">
    <text evidence="1">The sequence shown here is derived from an EMBL/GenBank/DDBJ whole genome shotgun (WGS) entry which is preliminary data.</text>
</comment>
<protein>
    <submittedName>
        <fullName evidence="1">HNH endonuclease</fullName>
    </submittedName>
</protein>
<evidence type="ECO:0000313" key="2">
    <source>
        <dbReference type="Proteomes" id="UP000268891"/>
    </source>
</evidence>
<dbReference type="Proteomes" id="UP000268891">
    <property type="component" value="Unassembled WGS sequence"/>
</dbReference>
<keyword evidence="2" id="KW-1185">Reference proteome</keyword>
<keyword evidence="1" id="KW-0255">Endonuclease</keyword>
<keyword evidence="1" id="KW-0540">Nuclease</keyword>
<organism evidence="1 2">
    <name type="scientific">Mycolicibacter terrae</name>
    <dbReference type="NCBI Taxonomy" id="1788"/>
    <lineage>
        <taxon>Bacteria</taxon>
        <taxon>Bacillati</taxon>
        <taxon>Actinomycetota</taxon>
        <taxon>Actinomycetes</taxon>
        <taxon>Mycobacteriales</taxon>
        <taxon>Mycobacteriaceae</taxon>
        <taxon>Mycolicibacter</taxon>
    </lineage>
</organism>
<proteinExistence type="predicted"/>
<gene>
    <name evidence="1" type="ORF">EHH44_03135</name>
</gene>
<dbReference type="EMBL" id="RRZR01000003">
    <property type="protein sequence ID" value="RRR47858.1"/>
    <property type="molecule type" value="Genomic_DNA"/>
</dbReference>
<keyword evidence="1" id="KW-0378">Hydrolase</keyword>
<evidence type="ECO:0000313" key="1">
    <source>
        <dbReference type="EMBL" id="RRR47858.1"/>
    </source>
</evidence>
<sequence length="106" mass="12369">MRTNQATSGWAWRRVQQAMLERNRRDNEGRCQRQFYGCLVQATTVNHKIERIDGGTDDPSNLEALCEACHYRLTVDGNRKRAAERRAAKKLAKRKNHPGRKDRYDP</sequence>